<evidence type="ECO:0000256" key="6">
    <source>
        <dbReference type="ARBA" id="ARBA00023136"/>
    </source>
</evidence>
<proteinExistence type="predicted"/>
<keyword evidence="2 7" id="KW-0812">Transmembrane</keyword>
<dbReference type="STRING" id="1965070.A0A3S3PMW1"/>
<feature type="transmembrane region" description="Helical" evidence="7">
    <location>
        <begin position="249"/>
        <end position="268"/>
    </location>
</feature>
<name>A0A3S3PMW1_9ACAR</name>
<feature type="transmembrane region" description="Helical" evidence="7">
    <location>
        <begin position="113"/>
        <end position="138"/>
    </location>
</feature>
<reference evidence="8" key="2">
    <citation type="submission" date="2018-11" db="EMBL/GenBank/DDBJ databases">
        <title>Trombidioid mite genomics.</title>
        <authorList>
            <person name="Dong X."/>
        </authorList>
    </citation>
    <scope>NUCLEOTIDE SEQUENCE</scope>
    <source>
        <strain evidence="8">UoL-WK</strain>
    </source>
</reference>
<feature type="non-terminal residue" evidence="8">
    <location>
        <position position="1"/>
    </location>
</feature>
<organism evidence="8 11">
    <name type="scientific">Dinothrombium tinctorium</name>
    <dbReference type="NCBI Taxonomy" id="1965070"/>
    <lineage>
        <taxon>Eukaryota</taxon>
        <taxon>Metazoa</taxon>
        <taxon>Ecdysozoa</taxon>
        <taxon>Arthropoda</taxon>
        <taxon>Chelicerata</taxon>
        <taxon>Arachnida</taxon>
        <taxon>Acari</taxon>
        <taxon>Acariformes</taxon>
        <taxon>Trombidiformes</taxon>
        <taxon>Prostigmata</taxon>
        <taxon>Anystina</taxon>
        <taxon>Parasitengona</taxon>
        <taxon>Trombidioidea</taxon>
        <taxon>Trombidiidae</taxon>
        <taxon>Dinothrombium</taxon>
    </lineage>
</organism>
<evidence type="ECO:0000313" key="11">
    <source>
        <dbReference type="Proteomes" id="UP000285301"/>
    </source>
</evidence>
<dbReference type="EMBL" id="NCKU01004931">
    <property type="protein sequence ID" value="RWS05244.1"/>
    <property type="molecule type" value="Genomic_DNA"/>
</dbReference>
<keyword evidence="3" id="KW-0378">Hydrolase</keyword>
<evidence type="ECO:0000256" key="2">
    <source>
        <dbReference type="ARBA" id="ARBA00022692"/>
    </source>
</evidence>
<evidence type="ECO:0000256" key="3">
    <source>
        <dbReference type="ARBA" id="ARBA00022801"/>
    </source>
</evidence>
<protein>
    <submittedName>
        <fullName evidence="8">Sphingosine-1-phosphate phosphatase 1-like protein</fullName>
    </submittedName>
</protein>
<evidence type="ECO:0000256" key="7">
    <source>
        <dbReference type="SAM" id="Phobius"/>
    </source>
</evidence>
<dbReference type="GO" id="GO:0042392">
    <property type="term" value="F:sphingosine-1-phosphate phosphatase activity"/>
    <property type="evidence" value="ECO:0007669"/>
    <property type="project" value="TreeGrafter"/>
</dbReference>
<evidence type="ECO:0000313" key="9">
    <source>
        <dbReference type="EMBL" id="RWS05015.1"/>
    </source>
</evidence>
<keyword evidence="6 7" id="KW-0472">Membrane</keyword>
<keyword evidence="5 7" id="KW-1133">Transmembrane helix</keyword>
<dbReference type="EMBL" id="NCKU01005320">
    <property type="protein sequence ID" value="RWS04706.1"/>
    <property type="molecule type" value="Genomic_DNA"/>
</dbReference>
<comment type="subcellular location">
    <subcellularLocation>
        <location evidence="1">Endoplasmic reticulum membrane</location>
        <topology evidence="1">Multi-pass membrane protein</topology>
    </subcellularLocation>
</comment>
<feature type="transmembrane region" description="Helical" evidence="7">
    <location>
        <begin position="223"/>
        <end position="242"/>
    </location>
</feature>
<dbReference type="GO" id="GO:0006670">
    <property type="term" value="P:sphingosine metabolic process"/>
    <property type="evidence" value="ECO:0007669"/>
    <property type="project" value="TreeGrafter"/>
</dbReference>
<feature type="transmembrane region" description="Helical" evidence="7">
    <location>
        <begin position="188"/>
        <end position="211"/>
    </location>
</feature>
<dbReference type="PANTHER" id="PTHR14969">
    <property type="entry name" value="SPHINGOSINE-1-PHOSPHATE PHOSPHOHYDROLASE"/>
    <property type="match status" value="1"/>
</dbReference>
<reference evidence="8 11" key="1">
    <citation type="journal article" date="2018" name="Gigascience">
        <title>Genomes of trombidid mites reveal novel predicted allergens and laterally-transferred genes associated with secondary metabolism.</title>
        <authorList>
            <person name="Dong X."/>
            <person name="Chaisiri K."/>
            <person name="Xia D."/>
            <person name="Armstrong S.D."/>
            <person name="Fang Y."/>
            <person name="Donnelly M.J."/>
            <person name="Kadowaki T."/>
            <person name="McGarry J.W."/>
            <person name="Darby A.C."/>
            <person name="Makepeace B.L."/>
        </authorList>
    </citation>
    <scope>NUCLEOTIDE SEQUENCE [LARGE SCALE GENOMIC DNA]</scope>
    <source>
        <strain evidence="8">UoL-WK</strain>
    </source>
</reference>
<gene>
    <name evidence="9" type="ORF">B4U79_02990</name>
    <name evidence="8" type="ORF">B4U79_06978</name>
    <name evidence="10" type="ORF">B4U79_08650</name>
</gene>
<dbReference type="EMBL" id="NCKU01005102">
    <property type="protein sequence ID" value="RWS05015.1"/>
    <property type="molecule type" value="Genomic_DNA"/>
</dbReference>
<evidence type="ECO:0000256" key="5">
    <source>
        <dbReference type="ARBA" id="ARBA00022989"/>
    </source>
</evidence>
<evidence type="ECO:0000313" key="8">
    <source>
        <dbReference type="EMBL" id="RWS04706.1"/>
    </source>
</evidence>
<evidence type="ECO:0000313" key="10">
    <source>
        <dbReference type="EMBL" id="RWS05244.1"/>
    </source>
</evidence>
<dbReference type="SUPFAM" id="SSF48317">
    <property type="entry name" value="Acid phosphatase/Vanadium-dependent haloperoxidase"/>
    <property type="match status" value="1"/>
</dbReference>
<accession>A0A3S3PMW1</accession>
<feature type="transmembrane region" description="Helical" evidence="7">
    <location>
        <begin position="406"/>
        <end position="427"/>
    </location>
</feature>
<dbReference type="AlphaFoldDB" id="A0A3S3PMW1"/>
<dbReference type="InterPro" id="IPR036938">
    <property type="entry name" value="PAP2/HPO_sf"/>
</dbReference>
<dbReference type="GO" id="GO:0005789">
    <property type="term" value="C:endoplasmic reticulum membrane"/>
    <property type="evidence" value="ECO:0007669"/>
    <property type="project" value="UniProtKB-SubCell"/>
</dbReference>
<dbReference type="OrthoDB" id="301434at2759"/>
<evidence type="ECO:0000256" key="1">
    <source>
        <dbReference type="ARBA" id="ARBA00004477"/>
    </source>
</evidence>
<keyword evidence="4" id="KW-0256">Endoplasmic reticulum</keyword>
<comment type="caution">
    <text evidence="8">The sequence shown here is derived from an EMBL/GenBank/DDBJ whole genome shotgun (WGS) entry which is preliminary data.</text>
</comment>
<sequence length="438" mass="49286">TLLKLVEWLKDPLLVSKFQHFYGIQSLDYRKCRDKRNDKSDVKCNCTIVEKIDAKNILPKESKVGEELRPRSVDIAECSFCSTSDTASDNGDSSATESDRLKRSPEYVVRNKFWYYLFSFGAGLGYELFYASFFPIWFWNIDGAVGRRMVLLWVIIMYFGQALKDVIKWPRPASPPVIVLEPEYAMEYGMPSTHAMVGFALPFSMLIFTYHRYDVSFCFESRVTVIGVNFSIRCGVVFFLPLSGACSSADIVVGLLLSSTLLVVLLPLVDVIDQFHLKSLYSPLISVPTITLMAKFYPKSDRWSPARGDTCIIMGAGEGILLGSWLNYQLGIIRGPGLPPPFPIIWPGFNLLGLGLLRATIGIICIIAVRAIGKVLVFSIMCYIHKLNPKDPETKIRSSVEVPCKLIAYMAMGISITYLSPAIFRFLNIERITMFTEV</sequence>
<dbReference type="PANTHER" id="PTHR14969:SF28">
    <property type="entry name" value="DIHYDROSPHINGOSINE 1-PHOSPHATE PHOSPHATASE LCB3-RELATED"/>
    <property type="match status" value="1"/>
</dbReference>
<keyword evidence="11" id="KW-1185">Reference proteome</keyword>
<evidence type="ECO:0000256" key="4">
    <source>
        <dbReference type="ARBA" id="ARBA00022824"/>
    </source>
</evidence>
<dbReference type="Proteomes" id="UP000285301">
    <property type="component" value="Unassembled WGS sequence"/>
</dbReference>